<sequence>MAEENKYPLDYERRFGGVAKLYTKDGAERLKNAHVCVVGLGGVGSWAAEALARTAVGRITLVDLDNVAESNTNRQLQAMTGVYGKPKVDATAERIRAINPLCDCRKIEDFIEVETAESFLPEDAIILDCIDNVKVKAAMAAVCKKRKQFMVACGAAGGKTSAMNIIHEDLARTTGDPLLSRMRYDLRKKYGFPKLKAGKRVEKFGIPCVYTADPVKRPEGVCDVGTGLSCAGYGSSVVVTAALGLAAASVAINHITGTDSK</sequence>
<proteinExistence type="predicted"/>
<dbReference type="InterPro" id="IPR045886">
    <property type="entry name" value="ThiF/MoeB/HesA"/>
</dbReference>
<dbReference type="Pfam" id="PF00899">
    <property type="entry name" value="ThiF"/>
    <property type="match status" value="1"/>
</dbReference>
<protein>
    <submittedName>
        <fullName evidence="2">tRNA threonylcarbamoyladenosine dehydratase</fullName>
    </submittedName>
</protein>
<dbReference type="InterPro" id="IPR035985">
    <property type="entry name" value="Ubiquitin-activating_enz"/>
</dbReference>
<dbReference type="PANTHER" id="PTHR43267:SF1">
    <property type="entry name" value="TRNA THREONYLCARBAMOYLADENOSINE DEHYDRATASE"/>
    <property type="match status" value="1"/>
</dbReference>
<accession>A0A6I3S078</accession>
<evidence type="ECO:0000313" key="2">
    <source>
        <dbReference type="EMBL" id="MTU42334.1"/>
    </source>
</evidence>
<feature type="domain" description="THIF-type NAD/FAD binding fold" evidence="1">
    <location>
        <begin position="21"/>
        <end position="258"/>
    </location>
</feature>
<dbReference type="CDD" id="cd00755">
    <property type="entry name" value="YgdL_like"/>
    <property type="match status" value="1"/>
</dbReference>
<dbReference type="EMBL" id="WNCL01000003">
    <property type="protein sequence ID" value="MTU42334.1"/>
    <property type="molecule type" value="Genomic_DNA"/>
</dbReference>
<dbReference type="Gene3D" id="3.40.50.720">
    <property type="entry name" value="NAD(P)-binding Rossmann-like Domain"/>
    <property type="match status" value="1"/>
</dbReference>
<name>A0A6I3S078_9BURK</name>
<dbReference type="Proteomes" id="UP000462362">
    <property type="component" value="Unassembled WGS sequence"/>
</dbReference>
<reference evidence="2 3" key="1">
    <citation type="journal article" date="2019" name="Nat. Med.">
        <title>A library of human gut bacterial isolates paired with longitudinal multiomics data enables mechanistic microbiome research.</title>
        <authorList>
            <person name="Poyet M."/>
            <person name="Groussin M."/>
            <person name="Gibbons S.M."/>
            <person name="Avila-Pacheco J."/>
            <person name="Jiang X."/>
            <person name="Kearney S.M."/>
            <person name="Perrotta A.R."/>
            <person name="Berdy B."/>
            <person name="Zhao S."/>
            <person name="Lieberman T.D."/>
            <person name="Swanson P.K."/>
            <person name="Smith M."/>
            <person name="Roesemann S."/>
            <person name="Alexander J.E."/>
            <person name="Rich S.A."/>
            <person name="Livny J."/>
            <person name="Vlamakis H."/>
            <person name="Clish C."/>
            <person name="Bullock K."/>
            <person name="Deik A."/>
            <person name="Scott J."/>
            <person name="Pierce K.A."/>
            <person name="Xavier R.J."/>
            <person name="Alm E.J."/>
        </authorList>
    </citation>
    <scope>NUCLEOTIDE SEQUENCE [LARGE SCALE GENOMIC DNA]</scope>
    <source>
        <strain evidence="2 3">BIOML-A2</strain>
    </source>
</reference>
<comment type="caution">
    <text evidence="2">The sequence shown here is derived from an EMBL/GenBank/DDBJ whole genome shotgun (WGS) entry which is preliminary data.</text>
</comment>
<dbReference type="GeneID" id="43349796"/>
<organism evidence="2 3">
    <name type="scientific">Parasutterella excrementihominis</name>
    <dbReference type="NCBI Taxonomy" id="487175"/>
    <lineage>
        <taxon>Bacteria</taxon>
        <taxon>Pseudomonadati</taxon>
        <taxon>Pseudomonadota</taxon>
        <taxon>Betaproteobacteria</taxon>
        <taxon>Burkholderiales</taxon>
        <taxon>Sutterellaceae</taxon>
        <taxon>Parasutterella</taxon>
    </lineage>
</organism>
<dbReference type="GO" id="GO:0061504">
    <property type="term" value="P:cyclic threonylcarbamoyladenosine biosynthetic process"/>
    <property type="evidence" value="ECO:0007669"/>
    <property type="project" value="TreeGrafter"/>
</dbReference>
<dbReference type="PANTHER" id="PTHR43267">
    <property type="entry name" value="TRNA THREONYLCARBAMOYLADENOSINE DEHYDRATASE"/>
    <property type="match status" value="1"/>
</dbReference>
<evidence type="ECO:0000313" key="3">
    <source>
        <dbReference type="Proteomes" id="UP000462362"/>
    </source>
</evidence>
<dbReference type="GO" id="GO:0061503">
    <property type="term" value="F:tRNA threonylcarbamoyladenosine dehydratase"/>
    <property type="evidence" value="ECO:0007669"/>
    <property type="project" value="TreeGrafter"/>
</dbReference>
<dbReference type="InterPro" id="IPR000594">
    <property type="entry name" value="ThiF_NAD_FAD-bd"/>
</dbReference>
<evidence type="ECO:0000259" key="1">
    <source>
        <dbReference type="Pfam" id="PF00899"/>
    </source>
</evidence>
<dbReference type="GO" id="GO:0008641">
    <property type="term" value="F:ubiquitin-like modifier activating enzyme activity"/>
    <property type="evidence" value="ECO:0007669"/>
    <property type="project" value="InterPro"/>
</dbReference>
<gene>
    <name evidence="2" type="ORF">GMD42_01605</name>
</gene>
<dbReference type="AlphaFoldDB" id="A0A6I3S078"/>
<dbReference type="RefSeq" id="WP_008810144.1">
    <property type="nucleotide sequence ID" value="NZ_CAKVUT010000024.1"/>
</dbReference>
<dbReference type="SUPFAM" id="SSF69572">
    <property type="entry name" value="Activating enzymes of the ubiquitin-like proteins"/>
    <property type="match status" value="1"/>
</dbReference>